<keyword evidence="3 5" id="KW-1133">Transmembrane helix</keyword>
<evidence type="ECO:0008006" key="8">
    <source>
        <dbReference type="Google" id="ProtNLM"/>
    </source>
</evidence>
<evidence type="ECO:0000256" key="3">
    <source>
        <dbReference type="ARBA" id="ARBA00022989"/>
    </source>
</evidence>
<keyword evidence="4 5" id="KW-0472">Membrane</keyword>
<gene>
    <name evidence="6" type="ORF">C0Q70_03346</name>
</gene>
<dbReference type="PROSITE" id="PS01346">
    <property type="entry name" value="CLAUDIN"/>
    <property type="match status" value="2"/>
</dbReference>
<sequence length="311" mass="33964">MPFTSRSKLYILGYAGVVLATVAGSVGLGAPGWFIIRRDPIEIFFGLWQACARSYGHFECTYIDYTSFDQFMKKIQSAACIGVALLIVSTLYGLFVNMSSTDLPSSPIVETTALLGGEQLSKTEFLTFECCEQDDDSEKEWAHQNLPCGYAFVALATVAATVGLGAPGWMIRTDLFGNRHFFGLWQNCVQVRGGLSCSYLDYKRLDDYMKTTQAMACIGVAILIASTLYGMAVNMECTDSPSSPFVETSAFLGGLSLFIGCMVWAAYRDKFFIPILDSLGYAMILATASSVLAILASFLVAIGSHQRFTIR</sequence>
<feature type="transmembrane region" description="Helical" evidence="5">
    <location>
        <begin position="12"/>
        <end position="36"/>
    </location>
</feature>
<feature type="transmembrane region" description="Helical" evidence="5">
    <location>
        <begin position="75"/>
        <end position="95"/>
    </location>
</feature>
<feature type="transmembrane region" description="Helical" evidence="5">
    <location>
        <begin position="279"/>
        <end position="302"/>
    </location>
</feature>
<dbReference type="OrthoDB" id="6140671at2759"/>
<dbReference type="Gene3D" id="1.20.140.150">
    <property type="match status" value="2"/>
</dbReference>
<dbReference type="AlphaFoldDB" id="A0A2T7PSH0"/>
<reference evidence="6 7" key="1">
    <citation type="submission" date="2018-04" db="EMBL/GenBank/DDBJ databases">
        <title>The genome of golden apple snail Pomacea canaliculata provides insight into stress tolerance and invasive adaptation.</title>
        <authorList>
            <person name="Liu C."/>
            <person name="Liu B."/>
            <person name="Ren Y."/>
            <person name="Zhang Y."/>
            <person name="Wang H."/>
            <person name="Li S."/>
            <person name="Jiang F."/>
            <person name="Yin L."/>
            <person name="Zhang G."/>
            <person name="Qian W."/>
            <person name="Fan W."/>
        </authorList>
    </citation>
    <scope>NUCLEOTIDE SEQUENCE [LARGE SCALE GENOMIC DNA]</scope>
    <source>
        <strain evidence="6">SZHN2017</strain>
        <tissue evidence="6">Muscle</tissue>
    </source>
</reference>
<feature type="transmembrane region" description="Helical" evidence="5">
    <location>
        <begin position="214"/>
        <end position="233"/>
    </location>
</feature>
<evidence type="ECO:0000313" key="7">
    <source>
        <dbReference type="Proteomes" id="UP000245119"/>
    </source>
</evidence>
<accession>A0A2T7PSH0</accession>
<keyword evidence="7" id="KW-1185">Reference proteome</keyword>
<feature type="transmembrane region" description="Helical" evidence="5">
    <location>
        <begin position="149"/>
        <end position="171"/>
    </location>
</feature>
<organism evidence="6 7">
    <name type="scientific">Pomacea canaliculata</name>
    <name type="common">Golden apple snail</name>
    <dbReference type="NCBI Taxonomy" id="400727"/>
    <lineage>
        <taxon>Eukaryota</taxon>
        <taxon>Metazoa</taxon>
        <taxon>Spiralia</taxon>
        <taxon>Lophotrochozoa</taxon>
        <taxon>Mollusca</taxon>
        <taxon>Gastropoda</taxon>
        <taxon>Caenogastropoda</taxon>
        <taxon>Architaenioglossa</taxon>
        <taxon>Ampullarioidea</taxon>
        <taxon>Ampullariidae</taxon>
        <taxon>Pomacea</taxon>
    </lineage>
</organism>
<comment type="caution">
    <text evidence="6">The sequence shown here is derived from an EMBL/GenBank/DDBJ whole genome shotgun (WGS) entry which is preliminary data.</text>
</comment>
<dbReference type="EMBL" id="PZQS01000002">
    <property type="protein sequence ID" value="PVD36364.1"/>
    <property type="molecule type" value="Genomic_DNA"/>
</dbReference>
<dbReference type="InterPro" id="IPR004031">
    <property type="entry name" value="PMP22/EMP/MP20/Claudin"/>
</dbReference>
<evidence type="ECO:0000313" key="6">
    <source>
        <dbReference type="EMBL" id="PVD36364.1"/>
    </source>
</evidence>
<evidence type="ECO:0000256" key="4">
    <source>
        <dbReference type="ARBA" id="ARBA00023136"/>
    </source>
</evidence>
<comment type="subcellular location">
    <subcellularLocation>
        <location evidence="1">Membrane</location>
        <topology evidence="1">Multi-pass membrane protein</topology>
    </subcellularLocation>
</comment>
<feature type="transmembrane region" description="Helical" evidence="5">
    <location>
        <begin position="245"/>
        <end position="267"/>
    </location>
</feature>
<keyword evidence="2 5" id="KW-0812">Transmembrane</keyword>
<dbReference type="InterPro" id="IPR017974">
    <property type="entry name" value="Claudin_CS"/>
</dbReference>
<dbReference type="Proteomes" id="UP000245119">
    <property type="component" value="Linkage Group LG2"/>
</dbReference>
<protein>
    <recommendedName>
        <fullName evidence="8">Claudin</fullName>
    </recommendedName>
</protein>
<dbReference type="Pfam" id="PF00822">
    <property type="entry name" value="PMP22_Claudin"/>
    <property type="match status" value="1"/>
</dbReference>
<dbReference type="GO" id="GO:0016020">
    <property type="term" value="C:membrane"/>
    <property type="evidence" value="ECO:0007669"/>
    <property type="project" value="UniProtKB-SubCell"/>
</dbReference>
<evidence type="ECO:0000256" key="2">
    <source>
        <dbReference type="ARBA" id="ARBA00022692"/>
    </source>
</evidence>
<name>A0A2T7PSH0_POMCA</name>
<evidence type="ECO:0000256" key="1">
    <source>
        <dbReference type="ARBA" id="ARBA00004141"/>
    </source>
</evidence>
<proteinExistence type="predicted"/>
<evidence type="ECO:0000256" key="5">
    <source>
        <dbReference type="SAM" id="Phobius"/>
    </source>
</evidence>